<dbReference type="OrthoDB" id="10025005at2759"/>
<dbReference type="GO" id="GO:0008076">
    <property type="term" value="C:voltage-gated potassium channel complex"/>
    <property type="evidence" value="ECO:0007669"/>
    <property type="project" value="InterPro"/>
</dbReference>
<dbReference type="PRINTS" id="PR00169">
    <property type="entry name" value="KCHANNEL"/>
</dbReference>
<dbReference type="GO" id="GO:0042734">
    <property type="term" value="C:presynaptic membrane"/>
    <property type="evidence" value="ECO:0007669"/>
    <property type="project" value="TreeGrafter"/>
</dbReference>
<feature type="transmembrane region" description="Helical" evidence="13">
    <location>
        <begin position="51"/>
        <end position="73"/>
    </location>
</feature>
<dbReference type="InterPro" id="IPR028325">
    <property type="entry name" value="VG_K_chnl"/>
</dbReference>
<keyword evidence="2" id="KW-0813">Transport</keyword>
<evidence type="ECO:0000256" key="13">
    <source>
        <dbReference type="SAM" id="Phobius"/>
    </source>
</evidence>
<dbReference type="GO" id="GO:0032809">
    <property type="term" value="C:neuronal cell body membrane"/>
    <property type="evidence" value="ECO:0007669"/>
    <property type="project" value="TreeGrafter"/>
</dbReference>
<feature type="non-terminal residue" evidence="16">
    <location>
        <position position="281"/>
    </location>
</feature>
<keyword evidence="7" id="KW-0630">Potassium</keyword>
<dbReference type="Gene3D" id="1.10.287.70">
    <property type="match status" value="1"/>
</dbReference>
<dbReference type="InterPro" id="IPR003968">
    <property type="entry name" value="K_chnl_volt-dep_Kv"/>
</dbReference>
<protein>
    <submittedName>
        <fullName evidence="16">Potassium voltage-gated channel subfamily C member 2</fullName>
    </submittedName>
</protein>
<dbReference type="SUPFAM" id="SSF81324">
    <property type="entry name" value="Voltage-gated potassium channels"/>
    <property type="match status" value="1"/>
</dbReference>
<dbReference type="Pfam" id="PF00520">
    <property type="entry name" value="Ion_trans"/>
    <property type="match status" value="1"/>
</dbReference>
<evidence type="ECO:0000256" key="14">
    <source>
        <dbReference type="SAM" id="SignalP"/>
    </source>
</evidence>
<sequence length="281" mass="31480">FIAFASLFFILLSITTFCLETHEAFNTIKNKTEPIKGSEPVLQYEIETDPALTYVEGVCVVWFTFEFLVRVVFSPNKREFIKNLLNIIDFVAILPFYLEVGLSGLSSKAAKDVLGFLRVVRFVRILRIFKLTRHFVGLRVLGHTLRASTNEFLLLIIFLALGVLIFATMIYYAERIGAKPNDPSASEDSTESEQPLSPMERPPPIRRSSTRDKNRRGGTCFLLTAGDYPCATDGGIRKGYEKSRSLNNITGMAGNALRLSPVISPYSSPCLRRSRSPIPSI</sequence>
<keyword evidence="11" id="KW-0407">Ion channel</keyword>
<evidence type="ECO:0000256" key="1">
    <source>
        <dbReference type="ARBA" id="ARBA00004141"/>
    </source>
</evidence>
<dbReference type="EMBL" id="AZIM01001476">
    <property type="protein sequence ID" value="ETE66788.1"/>
    <property type="molecule type" value="Genomic_DNA"/>
</dbReference>
<dbReference type="FunFam" id="1.20.120.350:FF:000061">
    <property type="entry name" value="Potassium voltage-gated channel subfamily C member 2"/>
    <property type="match status" value="1"/>
</dbReference>
<dbReference type="InterPro" id="IPR027359">
    <property type="entry name" value="Volt_channel_dom_sf"/>
</dbReference>
<feature type="signal peptide" evidence="14">
    <location>
        <begin position="1"/>
        <end position="18"/>
    </location>
</feature>
<keyword evidence="3" id="KW-0633">Potassium transport</keyword>
<dbReference type="GO" id="GO:0043679">
    <property type="term" value="C:axon terminus"/>
    <property type="evidence" value="ECO:0007669"/>
    <property type="project" value="TreeGrafter"/>
</dbReference>
<feature type="compositionally biased region" description="Polar residues" evidence="12">
    <location>
        <begin position="183"/>
        <end position="195"/>
    </location>
</feature>
<feature type="domain" description="Ion transport" evidence="15">
    <location>
        <begin position="2"/>
        <end position="174"/>
    </location>
</feature>
<reference evidence="16 17" key="1">
    <citation type="journal article" date="2013" name="Proc. Natl. Acad. Sci. U.S.A.">
        <title>The king cobra genome reveals dynamic gene evolution and adaptation in the snake venom system.</title>
        <authorList>
            <person name="Vonk F.J."/>
            <person name="Casewell N.R."/>
            <person name="Henkel C.V."/>
            <person name="Heimberg A.M."/>
            <person name="Jansen H.J."/>
            <person name="McCleary R.J."/>
            <person name="Kerkkamp H.M."/>
            <person name="Vos R.A."/>
            <person name="Guerreiro I."/>
            <person name="Calvete J.J."/>
            <person name="Wuster W."/>
            <person name="Woods A.E."/>
            <person name="Logan J.M."/>
            <person name="Harrison R.A."/>
            <person name="Castoe T.A."/>
            <person name="de Koning A.P."/>
            <person name="Pollock D.D."/>
            <person name="Yandell M."/>
            <person name="Calderon D."/>
            <person name="Renjifo C."/>
            <person name="Currier R.B."/>
            <person name="Salgado D."/>
            <person name="Pla D."/>
            <person name="Sanz L."/>
            <person name="Hyder A.S."/>
            <person name="Ribeiro J.M."/>
            <person name="Arntzen J.W."/>
            <person name="van den Thillart G.E."/>
            <person name="Boetzer M."/>
            <person name="Pirovano W."/>
            <person name="Dirks R.P."/>
            <person name="Spaink H.P."/>
            <person name="Duboule D."/>
            <person name="McGlinn E."/>
            <person name="Kini R.M."/>
            <person name="Richardson M.K."/>
        </authorList>
    </citation>
    <scope>NUCLEOTIDE SEQUENCE</scope>
    <source>
        <tissue evidence="16">Blood</tissue>
    </source>
</reference>
<evidence type="ECO:0000256" key="7">
    <source>
        <dbReference type="ARBA" id="ARBA00022958"/>
    </source>
</evidence>
<dbReference type="PRINTS" id="PR01491">
    <property type="entry name" value="KVCHANNEL"/>
</dbReference>
<feature type="transmembrane region" description="Helical" evidence="13">
    <location>
        <begin position="80"/>
        <end position="98"/>
    </location>
</feature>
<keyword evidence="14" id="KW-0732">Signal</keyword>
<evidence type="ECO:0000256" key="9">
    <source>
        <dbReference type="ARBA" id="ARBA00023065"/>
    </source>
</evidence>
<evidence type="ECO:0000256" key="8">
    <source>
        <dbReference type="ARBA" id="ARBA00022989"/>
    </source>
</evidence>
<keyword evidence="9" id="KW-0406">Ion transport</keyword>
<dbReference type="InterPro" id="IPR005821">
    <property type="entry name" value="Ion_trans_dom"/>
</dbReference>
<accession>V8NYM9</accession>
<evidence type="ECO:0000256" key="3">
    <source>
        <dbReference type="ARBA" id="ARBA00022538"/>
    </source>
</evidence>
<evidence type="ECO:0000256" key="2">
    <source>
        <dbReference type="ARBA" id="ARBA00022448"/>
    </source>
</evidence>
<feature type="non-terminal residue" evidence="16">
    <location>
        <position position="1"/>
    </location>
</feature>
<organism evidence="16 17">
    <name type="scientific">Ophiophagus hannah</name>
    <name type="common">King cobra</name>
    <name type="synonym">Naja hannah</name>
    <dbReference type="NCBI Taxonomy" id="8665"/>
    <lineage>
        <taxon>Eukaryota</taxon>
        <taxon>Metazoa</taxon>
        <taxon>Chordata</taxon>
        <taxon>Craniata</taxon>
        <taxon>Vertebrata</taxon>
        <taxon>Euteleostomi</taxon>
        <taxon>Lepidosauria</taxon>
        <taxon>Squamata</taxon>
        <taxon>Bifurcata</taxon>
        <taxon>Unidentata</taxon>
        <taxon>Episquamata</taxon>
        <taxon>Toxicofera</taxon>
        <taxon>Serpentes</taxon>
        <taxon>Colubroidea</taxon>
        <taxon>Elapidae</taxon>
        <taxon>Elapinae</taxon>
        <taxon>Ophiophagus</taxon>
    </lineage>
</organism>
<evidence type="ECO:0000313" key="16">
    <source>
        <dbReference type="EMBL" id="ETE66788.1"/>
    </source>
</evidence>
<feature type="region of interest" description="Disordered" evidence="12">
    <location>
        <begin position="180"/>
        <end position="217"/>
    </location>
</feature>
<dbReference type="Gene3D" id="1.20.120.350">
    <property type="entry name" value="Voltage-gated potassium channels. Chain C"/>
    <property type="match status" value="1"/>
</dbReference>
<evidence type="ECO:0000256" key="11">
    <source>
        <dbReference type="ARBA" id="ARBA00023303"/>
    </source>
</evidence>
<dbReference type="GO" id="GO:0001508">
    <property type="term" value="P:action potential"/>
    <property type="evidence" value="ECO:0007669"/>
    <property type="project" value="TreeGrafter"/>
</dbReference>
<dbReference type="PANTHER" id="PTHR11537:SF172">
    <property type="entry name" value="POTASSIUM VOLTAGE-GATED CHANNEL SUBFAMILY C MEMBER 2"/>
    <property type="match status" value="1"/>
</dbReference>
<feature type="chain" id="PRO_5004772165" evidence="14">
    <location>
        <begin position="19"/>
        <end position="281"/>
    </location>
</feature>
<comment type="caution">
    <text evidence="16">The sequence shown here is derived from an EMBL/GenBank/DDBJ whole genome shotgun (WGS) entry which is preliminary data.</text>
</comment>
<keyword evidence="17" id="KW-1185">Reference proteome</keyword>
<dbReference type="GO" id="GO:0032590">
    <property type="term" value="C:dendrite membrane"/>
    <property type="evidence" value="ECO:0007669"/>
    <property type="project" value="TreeGrafter"/>
</dbReference>
<dbReference type="Proteomes" id="UP000018936">
    <property type="component" value="Unassembled WGS sequence"/>
</dbReference>
<keyword evidence="10 13" id="KW-0472">Membrane</keyword>
<feature type="transmembrane region" description="Helical" evidence="13">
    <location>
        <begin position="152"/>
        <end position="173"/>
    </location>
</feature>
<evidence type="ECO:0000256" key="5">
    <source>
        <dbReference type="ARBA" id="ARBA00022826"/>
    </source>
</evidence>
<dbReference type="AlphaFoldDB" id="V8NYM9"/>
<gene>
    <name evidence="16" type="primary">Kcnc2</name>
    <name evidence="16" type="ORF">L345_07429</name>
</gene>
<proteinExistence type="predicted"/>
<evidence type="ECO:0000256" key="10">
    <source>
        <dbReference type="ARBA" id="ARBA00023136"/>
    </source>
</evidence>
<name>V8NYM9_OPHHA</name>
<dbReference type="PANTHER" id="PTHR11537">
    <property type="entry name" value="VOLTAGE-GATED POTASSIUM CHANNEL"/>
    <property type="match status" value="1"/>
</dbReference>
<comment type="subcellular location">
    <subcellularLocation>
        <location evidence="1">Membrane</location>
        <topology evidence="1">Multi-pass membrane protein</topology>
    </subcellularLocation>
</comment>
<evidence type="ECO:0000259" key="15">
    <source>
        <dbReference type="Pfam" id="PF00520"/>
    </source>
</evidence>
<keyword evidence="8 13" id="KW-1133">Transmembrane helix</keyword>
<dbReference type="GO" id="GO:0005251">
    <property type="term" value="F:delayed rectifier potassium channel activity"/>
    <property type="evidence" value="ECO:0007669"/>
    <property type="project" value="TreeGrafter"/>
</dbReference>
<evidence type="ECO:0000313" key="17">
    <source>
        <dbReference type="Proteomes" id="UP000018936"/>
    </source>
</evidence>
<keyword evidence="4 13" id="KW-0812">Transmembrane</keyword>
<keyword evidence="6" id="KW-0851">Voltage-gated channel</keyword>
<evidence type="ECO:0000256" key="6">
    <source>
        <dbReference type="ARBA" id="ARBA00022882"/>
    </source>
</evidence>
<keyword evidence="5" id="KW-0631">Potassium channel</keyword>
<evidence type="ECO:0000256" key="4">
    <source>
        <dbReference type="ARBA" id="ARBA00022692"/>
    </source>
</evidence>
<evidence type="ECO:0000256" key="12">
    <source>
        <dbReference type="SAM" id="MobiDB-lite"/>
    </source>
</evidence>
<dbReference type="GO" id="GO:0045211">
    <property type="term" value="C:postsynaptic membrane"/>
    <property type="evidence" value="ECO:0007669"/>
    <property type="project" value="TreeGrafter"/>
</dbReference>